<dbReference type="AlphaFoldDB" id="M2V2E6"/>
<evidence type="ECO:0000313" key="3">
    <source>
        <dbReference type="Proteomes" id="UP000016936"/>
    </source>
</evidence>
<dbReference type="Proteomes" id="UP000016936">
    <property type="component" value="Unassembled WGS sequence"/>
</dbReference>
<proteinExistence type="predicted"/>
<feature type="compositionally biased region" description="Polar residues" evidence="1">
    <location>
        <begin position="118"/>
        <end position="136"/>
    </location>
</feature>
<dbReference type="HOGENOM" id="CLU_1875240_0_0_1"/>
<evidence type="ECO:0000256" key="1">
    <source>
        <dbReference type="SAM" id="MobiDB-lite"/>
    </source>
</evidence>
<evidence type="ECO:0000313" key="2">
    <source>
        <dbReference type="EMBL" id="EMD94198.1"/>
    </source>
</evidence>
<dbReference type="OrthoDB" id="3737666at2759"/>
<reference evidence="3" key="2">
    <citation type="journal article" date="2013" name="PLoS Genet.">
        <title>Comparative genome structure, secondary metabolite, and effector coding capacity across Cochliobolus pathogens.</title>
        <authorList>
            <person name="Condon B.J."/>
            <person name="Leng Y."/>
            <person name="Wu D."/>
            <person name="Bushley K.E."/>
            <person name="Ohm R.A."/>
            <person name="Otillar R."/>
            <person name="Martin J."/>
            <person name="Schackwitz W."/>
            <person name="Grimwood J."/>
            <person name="MohdZainudin N."/>
            <person name="Xue C."/>
            <person name="Wang R."/>
            <person name="Manning V.A."/>
            <person name="Dhillon B."/>
            <person name="Tu Z.J."/>
            <person name="Steffenson B.J."/>
            <person name="Salamov A."/>
            <person name="Sun H."/>
            <person name="Lowry S."/>
            <person name="LaButti K."/>
            <person name="Han J."/>
            <person name="Copeland A."/>
            <person name="Lindquist E."/>
            <person name="Barry K."/>
            <person name="Schmutz J."/>
            <person name="Baker S.E."/>
            <person name="Ciuffetti L.M."/>
            <person name="Grigoriev I.V."/>
            <person name="Zhong S."/>
            <person name="Turgeon B.G."/>
        </authorList>
    </citation>
    <scope>NUCLEOTIDE SEQUENCE [LARGE SCALE GENOMIC DNA]</scope>
    <source>
        <strain evidence="3">C5 / ATCC 48332 / race O</strain>
    </source>
</reference>
<reference evidence="2 3" key="1">
    <citation type="journal article" date="2012" name="PLoS Pathog.">
        <title>Diverse lifestyles and strategies of plant pathogenesis encoded in the genomes of eighteen Dothideomycetes fungi.</title>
        <authorList>
            <person name="Ohm R.A."/>
            <person name="Feau N."/>
            <person name="Henrissat B."/>
            <person name="Schoch C.L."/>
            <person name="Horwitz B.A."/>
            <person name="Barry K.W."/>
            <person name="Condon B.J."/>
            <person name="Copeland A.C."/>
            <person name="Dhillon B."/>
            <person name="Glaser F."/>
            <person name="Hesse C.N."/>
            <person name="Kosti I."/>
            <person name="LaButti K."/>
            <person name="Lindquist E.A."/>
            <person name="Lucas S."/>
            <person name="Salamov A.A."/>
            <person name="Bradshaw R.E."/>
            <person name="Ciuffetti L."/>
            <person name="Hamelin R.C."/>
            <person name="Kema G.H.J."/>
            <person name="Lawrence C."/>
            <person name="Scott J.A."/>
            <person name="Spatafora J.W."/>
            <person name="Turgeon B.G."/>
            <person name="de Wit P.J.G.M."/>
            <person name="Zhong S."/>
            <person name="Goodwin S.B."/>
            <person name="Grigoriev I.V."/>
        </authorList>
    </citation>
    <scope>NUCLEOTIDE SEQUENCE [LARGE SCALE GENOMIC DNA]</scope>
    <source>
        <strain evidence="3">C5 / ATCC 48332 / race O</strain>
    </source>
</reference>
<feature type="region of interest" description="Disordered" evidence="1">
    <location>
        <begin position="1"/>
        <end position="136"/>
    </location>
</feature>
<feature type="compositionally biased region" description="Basic and acidic residues" evidence="1">
    <location>
        <begin position="15"/>
        <end position="27"/>
    </location>
</feature>
<accession>M2V2E6</accession>
<organism evidence="2 3">
    <name type="scientific">Cochliobolus heterostrophus (strain C5 / ATCC 48332 / race O)</name>
    <name type="common">Southern corn leaf blight fungus</name>
    <name type="synonym">Bipolaris maydis</name>
    <dbReference type="NCBI Taxonomy" id="701091"/>
    <lineage>
        <taxon>Eukaryota</taxon>
        <taxon>Fungi</taxon>
        <taxon>Dikarya</taxon>
        <taxon>Ascomycota</taxon>
        <taxon>Pezizomycotina</taxon>
        <taxon>Dothideomycetes</taxon>
        <taxon>Pleosporomycetidae</taxon>
        <taxon>Pleosporales</taxon>
        <taxon>Pleosporineae</taxon>
        <taxon>Pleosporaceae</taxon>
        <taxon>Bipolaris</taxon>
    </lineage>
</organism>
<gene>
    <name evidence="2" type="ORF">COCHEDRAFT_1211625</name>
</gene>
<dbReference type="EMBL" id="KB445572">
    <property type="protein sequence ID" value="EMD94198.1"/>
    <property type="molecule type" value="Genomic_DNA"/>
</dbReference>
<name>M2V2E6_COCH5</name>
<protein>
    <submittedName>
        <fullName evidence="2">Uncharacterized protein</fullName>
    </submittedName>
</protein>
<keyword evidence="3" id="KW-1185">Reference proteome</keyword>
<sequence>MPTQRDQVELEGSDLEARVQQDIERSSSIEQNKKKRSASTTSLEEASRRSKMSATSYTQEIDEMDTIVVEVQRTQGTQESSRPRDSTPPSTVDDLPAEPNRPTHTRTRSNFSPFIGSTLRNPFASQNKTPRATTSS</sequence>